<dbReference type="InterPro" id="IPR014876">
    <property type="entry name" value="DEK_C"/>
</dbReference>
<feature type="compositionally biased region" description="Polar residues" evidence="17">
    <location>
        <begin position="1791"/>
        <end position="1812"/>
    </location>
</feature>
<evidence type="ECO:0000259" key="20">
    <source>
        <dbReference type="PROSITE" id="PS51456"/>
    </source>
</evidence>
<keyword evidence="5" id="KW-0808">Transferase</keyword>
<reference evidence="22" key="1">
    <citation type="submission" date="2020-11" db="EMBL/GenBank/DDBJ databases">
        <authorList>
            <consortium name="DOE Joint Genome Institute"/>
            <person name="Ahrendt S."/>
            <person name="Riley R."/>
            <person name="Andreopoulos W."/>
            <person name="Labutti K."/>
            <person name="Pangilinan J."/>
            <person name="Ruiz-Duenas F.J."/>
            <person name="Barrasa J.M."/>
            <person name="Sanchez-Garcia M."/>
            <person name="Camarero S."/>
            <person name="Miyauchi S."/>
            <person name="Serrano A."/>
            <person name="Linde D."/>
            <person name="Babiker R."/>
            <person name="Drula E."/>
            <person name="Ayuso-Fernandez I."/>
            <person name="Pacheco R."/>
            <person name="Padilla G."/>
            <person name="Ferreira P."/>
            <person name="Barriuso J."/>
            <person name="Kellner H."/>
            <person name="Castanera R."/>
            <person name="Alfaro M."/>
            <person name="Ramirez L."/>
            <person name="Pisabarro A.G."/>
            <person name="Kuo A."/>
            <person name="Tritt A."/>
            <person name="Lipzen A."/>
            <person name="He G."/>
            <person name="Yan M."/>
            <person name="Ng V."/>
            <person name="Cullen D."/>
            <person name="Martin F."/>
            <person name="Rosso M.-N."/>
            <person name="Henrissat B."/>
            <person name="Hibbett D."/>
            <person name="Martinez A.T."/>
            <person name="Grigoriev I.V."/>
        </authorList>
    </citation>
    <scope>NUCLEOTIDE SEQUENCE</scope>
    <source>
        <strain evidence="22">CBS 506.95</strain>
    </source>
</reference>
<proteinExistence type="inferred from homology"/>
<dbReference type="SUPFAM" id="SSF52540">
    <property type="entry name" value="P-loop containing nucleoside triphosphate hydrolases"/>
    <property type="match status" value="1"/>
</dbReference>
<feature type="binding site" evidence="16">
    <location>
        <begin position="123"/>
        <end position="130"/>
    </location>
    <ligand>
        <name>ATP</name>
        <dbReference type="ChEBI" id="CHEBI:30616"/>
    </ligand>
</feature>
<sequence>MSSNQNTLATASGDLVDLVSSSGSATIYPTDDAVLAVLQSRFRADLPYSRIGTTNVVALNPYKTLANVNDVSAREYEERSYKDTSLPMVDSPRPLQPHIYDMAARMYLIMRRRNESQSAVTRGITGSGKSASIRLLMDQLLRLSAHSKKELRLADQIKSLHTILDSFGNAKTLMNPNASRHSRYLELHFSQTGRISAAKVLTFNLDKSRVVGLTHEERTYHVFYQFIAGATTTERDAFQLEDLSDYALLASSGCYRLPSGPFSDDAIAMTDLRAALRSLGFKPKHMTSIFSLIVAILLLGNIQFGEGDARDVSAYVVNPHVLEQAARFLGVAAEDLGQLLTDKTSYVKKELFTVLLNAEQSAAQRDQFVKDIYAMLFAFVVETCNHRLAPSSKDAPPSTQIILFDQPGFQTRGPAGTTSISLTGNQPLISAYGQNGFDEFTINFADELLHSYVLRNTFETVGYNGHIVGDGVALPDIATMDNGACVELLRGATLTEKAQRKPGGLLGVINKACSSYKSGKDSESRDDELLQELTSKFGVHASFVAPSSVGGSQDRRLFGINHYAGPCSYDGSHFIEKDADLLDSAFVPLLRNSSEAFVSKLFSGPSLAAERHSKDENIVVQAQVSSRPLRTPTQVMTAEGTFQSREDEHPRLDPSKTYPITAQLNFSLSEIFSTLDRTKMWSISCIRPNDSSSPNSFDKRRVKAQIRSLLLPDLIARRSVEYVVDYDQAAFCDRYVPTMRGSDSERIVQCARANGWVEGEDYVCGHRMIWLGYAAWKGVEDMLRAVEKEARGGGGAGTVEGGEDEEDFADEGTEYTHGGTTGGGYGGESVDNLLMTRQGTDGTLYKDPNTPTGYGGGGLRTPAYPHSGSWGNDYDKKEPGSPEALPYSPNPDKGAIADKEIGGLVVKNAPVEEVPSSSSRRWWLRLVWLTTWWIPSFCLRSVGRMKRPDIRLAWREKLTIFWLIFLFNGIVIFYIIEFGRLLCPNFDKAWSINEVNQHQGDNDYWVAIQGVVYDVTDFVFGDHSKGQYPLKSNTPDYLETMAGQDLTYWFSPPLVLGCSGLVQDDNLQLTRANWSNNAPLAIHTSGKLQTQSADLKNPRWYIDNFWPKMQQFKKGPLVWDKKAIQSGVSDADTPKIWSVYKEKLYDLTDYVSSLEATQNSKDFEFLDSDFVDVFRQRSGQDITLQLNKIMGAMNSTYKAEHLACLENVFLSGGTDFRNDARCQVQNYLLIVISGILMASIALKFLAALQLGTKRQPELQDKFVLCQVPCYTEGEDSLRRSIDSLAALNYDDKRKLIFLICDGNIIGSGNDRTTPRIVLDILGVDPGLDPEPLLFKSVGEGSKALNYGKIYSGLYEFEGHVVPYMVVVKVGKPTERSKPGNRGKRDSQILLLHYLNRVHFDLPMSPLELEIYHQMRNVIGIDPAFYEYIFTVDADTTVTPDSLNRLVASSADDSRIIGICGETKLTNEEGSWWTMIQVYEYYISHHLSKAFESLFGSVTCLPGCFSLYRIRTADKGRPIIISNRIIEEYAEPNVDTLHKKNLFSLGEDRYLTTLLMKHFPTFKTKFCPDAVAHTMAPESWRVLFSQRRRWINSTVHNLCELVFLPELFGFCCFSMRFFVLIDLLGTIILPATVVYLVYLIIVVATRASAFPRIAIIMLGITYGLQAFIFIIKREFMLVGWLVVYIISYPVYSFFLPVYSFWCMDEFSWGNTRVVIGEGKEKKVINNEEEKFDESMIPLKKFSEYEAEAWETGTRHSDDTGYDSKARSRPRSRPDSPQTFNQSGDYYRDTNMVHKNSNPNLRSGASQMSHSNLSHGAMQPMGFAPQLPIMPFGTSIHGSDPGHMMSMPSMGFQNTGSMYGMMPPMMAPRNTMMNMNMFGSGGSASGSQVGAVPPSLPPLGGGLGGDQRPMSTFSMATSVNPFAGPSNNANPTDEELFNALRMYLSTQDLMSVTKKTAREAIAGKFPKADLSSRKDFLNQSIDKILSES</sequence>
<evidence type="ECO:0000256" key="16">
    <source>
        <dbReference type="PROSITE-ProRule" id="PRU00782"/>
    </source>
</evidence>
<dbReference type="InterPro" id="IPR036037">
    <property type="entry name" value="MYSc_Myo17"/>
</dbReference>
<evidence type="ECO:0000256" key="13">
    <source>
        <dbReference type="ARBA" id="ARBA00023180"/>
    </source>
</evidence>
<feature type="transmembrane region" description="Helical" evidence="18">
    <location>
        <begin position="960"/>
        <end position="976"/>
    </location>
</feature>
<dbReference type="GO" id="GO:0030428">
    <property type="term" value="C:cell septum"/>
    <property type="evidence" value="ECO:0007669"/>
    <property type="project" value="TreeGrafter"/>
</dbReference>
<evidence type="ECO:0000259" key="21">
    <source>
        <dbReference type="PROSITE" id="PS51998"/>
    </source>
</evidence>
<evidence type="ECO:0000256" key="6">
    <source>
        <dbReference type="ARBA" id="ARBA00022692"/>
    </source>
</evidence>
<keyword evidence="13" id="KW-0325">Glycoprotein</keyword>
<evidence type="ECO:0000256" key="10">
    <source>
        <dbReference type="ARBA" id="ARBA00023123"/>
    </source>
</evidence>
<dbReference type="PROSITE" id="PS50255">
    <property type="entry name" value="CYTOCHROME_B5_2"/>
    <property type="match status" value="1"/>
</dbReference>
<dbReference type="Gene3D" id="3.10.120.10">
    <property type="entry name" value="Cytochrome b5-like heme/steroid binding domain"/>
    <property type="match status" value="1"/>
</dbReference>
<comment type="catalytic activity">
    <reaction evidence="15">
        <text>[(1-&gt;4)-N-acetyl-beta-D-glucosaminyl](n) + UDP-N-acetyl-alpha-D-glucosamine = [(1-&gt;4)-N-acetyl-beta-D-glucosaminyl](n+1) + UDP + H(+)</text>
        <dbReference type="Rhea" id="RHEA:16637"/>
        <dbReference type="Rhea" id="RHEA-COMP:9593"/>
        <dbReference type="Rhea" id="RHEA-COMP:9595"/>
        <dbReference type="ChEBI" id="CHEBI:15378"/>
        <dbReference type="ChEBI" id="CHEBI:17029"/>
        <dbReference type="ChEBI" id="CHEBI:57705"/>
        <dbReference type="ChEBI" id="CHEBI:58223"/>
        <dbReference type="EC" id="2.4.1.16"/>
    </reaction>
</comment>
<dbReference type="CDD" id="cd14879">
    <property type="entry name" value="MYSc_Myo17"/>
    <property type="match status" value="1"/>
</dbReference>
<evidence type="ECO:0000256" key="15">
    <source>
        <dbReference type="ARBA" id="ARBA00048014"/>
    </source>
</evidence>
<comment type="similarity">
    <text evidence="16">Belongs to the TRAFAC class myosin-kinesin ATPase superfamily. Myosin family.</text>
</comment>
<feature type="region of interest" description="Disordered" evidence="17">
    <location>
        <begin position="791"/>
        <end position="826"/>
    </location>
</feature>
<evidence type="ECO:0000256" key="7">
    <source>
        <dbReference type="ARBA" id="ARBA00022741"/>
    </source>
</evidence>
<feature type="transmembrane region" description="Helical" evidence="18">
    <location>
        <begin position="1616"/>
        <end position="1640"/>
    </location>
</feature>
<keyword evidence="12 16" id="KW-0505">Motor protein</keyword>
<dbReference type="InterPro" id="IPR027417">
    <property type="entry name" value="P-loop_NTPase"/>
</dbReference>
<accession>A0A9P6ESA0</accession>
<dbReference type="Pfam" id="PF00173">
    <property type="entry name" value="Cyt-b5"/>
    <property type="match status" value="1"/>
</dbReference>
<comment type="caution">
    <text evidence="22">The sequence shown here is derived from an EMBL/GenBank/DDBJ whole genome shotgun (WGS) entry which is preliminary data.</text>
</comment>
<dbReference type="InterPro" id="IPR036961">
    <property type="entry name" value="Kinesin_motor_dom_sf"/>
</dbReference>
<keyword evidence="7 16" id="KW-0547">Nucleotide-binding</keyword>
<dbReference type="SUPFAM" id="SSF109715">
    <property type="entry name" value="DEK C-terminal domain"/>
    <property type="match status" value="1"/>
</dbReference>
<feature type="transmembrane region" description="Helical" evidence="18">
    <location>
        <begin position="1652"/>
        <end position="1670"/>
    </location>
</feature>
<organism evidence="22 23">
    <name type="scientific">Crepidotus variabilis</name>
    <dbReference type="NCBI Taxonomy" id="179855"/>
    <lineage>
        <taxon>Eukaryota</taxon>
        <taxon>Fungi</taxon>
        <taxon>Dikarya</taxon>
        <taxon>Basidiomycota</taxon>
        <taxon>Agaricomycotina</taxon>
        <taxon>Agaricomycetes</taxon>
        <taxon>Agaricomycetidae</taxon>
        <taxon>Agaricales</taxon>
        <taxon>Agaricineae</taxon>
        <taxon>Crepidotaceae</taxon>
        <taxon>Crepidotus</taxon>
    </lineage>
</organism>
<keyword evidence="14 16" id="KW-0009">Actin-binding</keyword>
<keyword evidence="11 18" id="KW-0472">Membrane</keyword>
<dbReference type="Pfam" id="PF08766">
    <property type="entry name" value="DEK_C"/>
    <property type="match status" value="1"/>
</dbReference>
<dbReference type="Proteomes" id="UP000807306">
    <property type="component" value="Unassembled WGS sequence"/>
</dbReference>
<evidence type="ECO:0000256" key="8">
    <source>
        <dbReference type="ARBA" id="ARBA00022840"/>
    </source>
</evidence>
<dbReference type="Gene3D" id="3.40.850.10">
    <property type="entry name" value="Kinesin motor domain"/>
    <property type="match status" value="1"/>
</dbReference>
<dbReference type="GO" id="GO:0031505">
    <property type="term" value="P:fungal-type cell wall organization"/>
    <property type="evidence" value="ECO:0007669"/>
    <property type="project" value="TreeGrafter"/>
</dbReference>
<evidence type="ECO:0000256" key="18">
    <source>
        <dbReference type="SAM" id="Phobius"/>
    </source>
</evidence>
<feature type="transmembrane region" description="Helical" evidence="18">
    <location>
        <begin position="1677"/>
        <end position="1700"/>
    </location>
</feature>
<dbReference type="OrthoDB" id="370884at2759"/>
<dbReference type="Gene3D" id="1.20.120.720">
    <property type="entry name" value="Myosin VI head, motor domain, U50 subdomain"/>
    <property type="match status" value="1"/>
</dbReference>
<dbReference type="Pfam" id="PF03142">
    <property type="entry name" value="Chitin_synth_2"/>
    <property type="match status" value="1"/>
</dbReference>
<dbReference type="PRINTS" id="PR00193">
    <property type="entry name" value="MYOSINHEAVY"/>
</dbReference>
<dbReference type="GO" id="GO:0005524">
    <property type="term" value="F:ATP binding"/>
    <property type="evidence" value="ECO:0007669"/>
    <property type="project" value="UniProtKB-UniRule"/>
</dbReference>
<keyword evidence="10 16" id="KW-0518">Myosin</keyword>
<keyword evidence="6 18" id="KW-0812">Transmembrane</keyword>
<evidence type="ECO:0000313" key="23">
    <source>
        <dbReference type="Proteomes" id="UP000807306"/>
    </source>
</evidence>
<dbReference type="SUPFAM" id="SSF53448">
    <property type="entry name" value="Nucleotide-diphospho-sugar transferases"/>
    <property type="match status" value="1"/>
</dbReference>
<dbReference type="PROSITE" id="PS51998">
    <property type="entry name" value="DEK_C"/>
    <property type="match status" value="1"/>
</dbReference>
<dbReference type="InterPro" id="IPR036400">
    <property type="entry name" value="Cyt_B5-like_heme/steroid_sf"/>
</dbReference>
<dbReference type="GO" id="GO:0003774">
    <property type="term" value="F:cytoskeletal motor activity"/>
    <property type="evidence" value="ECO:0007669"/>
    <property type="project" value="UniProtKB-UniRule"/>
</dbReference>
<feature type="domain" description="Cytochrome b5 heme-binding" evidence="19">
    <location>
        <begin position="987"/>
        <end position="1050"/>
    </location>
</feature>
<dbReference type="GO" id="GO:0016459">
    <property type="term" value="C:myosin complex"/>
    <property type="evidence" value="ECO:0007669"/>
    <property type="project" value="UniProtKB-KW"/>
</dbReference>
<evidence type="ECO:0000259" key="19">
    <source>
        <dbReference type="PROSITE" id="PS50255"/>
    </source>
</evidence>
<evidence type="ECO:0000256" key="1">
    <source>
        <dbReference type="ARBA" id="ARBA00004651"/>
    </source>
</evidence>
<protein>
    <recommendedName>
        <fullName evidence="2">chitin synthase</fullName>
        <ecNumber evidence="2">2.4.1.16</ecNumber>
    </recommendedName>
</protein>
<dbReference type="InterPro" id="IPR004835">
    <property type="entry name" value="Chitin_synth"/>
</dbReference>
<feature type="domain" description="DEK-C" evidence="21">
    <location>
        <begin position="1928"/>
        <end position="1984"/>
    </location>
</feature>
<dbReference type="GO" id="GO:0004100">
    <property type="term" value="F:chitin synthase activity"/>
    <property type="evidence" value="ECO:0007669"/>
    <property type="project" value="UniProtKB-EC"/>
</dbReference>
<evidence type="ECO:0000256" key="5">
    <source>
        <dbReference type="ARBA" id="ARBA00022679"/>
    </source>
</evidence>
<evidence type="ECO:0000313" key="22">
    <source>
        <dbReference type="EMBL" id="KAF9535193.1"/>
    </source>
</evidence>
<dbReference type="EMBL" id="MU157825">
    <property type="protein sequence ID" value="KAF9535193.1"/>
    <property type="molecule type" value="Genomic_DNA"/>
</dbReference>
<evidence type="ECO:0000256" key="11">
    <source>
        <dbReference type="ARBA" id="ARBA00023136"/>
    </source>
</evidence>
<evidence type="ECO:0000256" key="9">
    <source>
        <dbReference type="ARBA" id="ARBA00022989"/>
    </source>
</evidence>
<feature type="domain" description="Myosin motor" evidence="20">
    <location>
        <begin position="18"/>
        <end position="784"/>
    </location>
</feature>
<dbReference type="PROSITE" id="PS51456">
    <property type="entry name" value="MYOSIN_MOTOR"/>
    <property type="match status" value="1"/>
</dbReference>
<dbReference type="Gene3D" id="1.20.58.530">
    <property type="match status" value="1"/>
</dbReference>
<dbReference type="Gene3D" id="3.90.550.10">
    <property type="entry name" value="Spore Coat Polysaccharide Biosynthesis Protein SpsA, Chain A"/>
    <property type="match status" value="1"/>
</dbReference>
<dbReference type="SMART" id="SM01117">
    <property type="entry name" value="Cyt-b5"/>
    <property type="match status" value="1"/>
</dbReference>
<feature type="transmembrane region" description="Helical" evidence="18">
    <location>
        <begin position="1227"/>
        <end position="1248"/>
    </location>
</feature>
<dbReference type="EC" id="2.4.1.16" evidence="2"/>
<dbReference type="PANTHER" id="PTHR22914">
    <property type="entry name" value="CHITIN SYNTHASE"/>
    <property type="match status" value="1"/>
</dbReference>
<dbReference type="Gene3D" id="1.10.10.60">
    <property type="entry name" value="Homeodomain-like"/>
    <property type="match status" value="1"/>
</dbReference>
<keyword evidence="9 18" id="KW-1133">Transmembrane helix</keyword>
<feature type="compositionally biased region" description="Basic and acidic residues" evidence="17">
    <location>
        <begin position="1751"/>
        <end position="1764"/>
    </location>
</feature>
<dbReference type="GO" id="GO:0003779">
    <property type="term" value="F:actin binding"/>
    <property type="evidence" value="ECO:0007669"/>
    <property type="project" value="UniProtKB-KW"/>
</dbReference>
<name>A0A9P6ESA0_9AGAR</name>
<keyword evidence="3" id="KW-1003">Cell membrane</keyword>
<keyword evidence="4" id="KW-0328">Glycosyltransferase</keyword>
<evidence type="ECO:0000256" key="2">
    <source>
        <dbReference type="ARBA" id="ARBA00012543"/>
    </source>
</evidence>
<feature type="region of interest" description="Disordered" evidence="17">
    <location>
        <begin position="1748"/>
        <end position="1817"/>
    </location>
</feature>
<dbReference type="InterPro" id="IPR001609">
    <property type="entry name" value="Myosin_head_motor_dom-like"/>
</dbReference>
<keyword evidence="23" id="KW-1185">Reference proteome</keyword>
<dbReference type="InterPro" id="IPR029044">
    <property type="entry name" value="Nucleotide-diphossugar_trans"/>
</dbReference>
<dbReference type="Pfam" id="PF00063">
    <property type="entry name" value="Myosin_head"/>
    <property type="match status" value="1"/>
</dbReference>
<evidence type="ECO:0000256" key="12">
    <source>
        <dbReference type="ARBA" id="ARBA00023175"/>
    </source>
</evidence>
<dbReference type="GO" id="GO:0006031">
    <property type="term" value="P:chitin biosynthetic process"/>
    <property type="evidence" value="ECO:0007669"/>
    <property type="project" value="TreeGrafter"/>
</dbReference>
<evidence type="ECO:0000256" key="17">
    <source>
        <dbReference type="SAM" id="MobiDB-lite"/>
    </source>
</evidence>
<comment type="subcellular location">
    <subcellularLocation>
        <location evidence="1">Cell membrane</location>
        <topology evidence="1">Multi-pass membrane protein</topology>
    </subcellularLocation>
</comment>
<evidence type="ECO:0000256" key="4">
    <source>
        <dbReference type="ARBA" id="ARBA00022676"/>
    </source>
</evidence>
<gene>
    <name evidence="22" type="ORF">CPB83DRAFT_843640</name>
</gene>
<feature type="compositionally biased region" description="Acidic residues" evidence="17">
    <location>
        <begin position="801"/>
        <end position="813"/>
    </location>
</feature>
<keyword evidence="8 16" id="KW-0067">ATP-binding</keyword>
<feature type="region of interest" description="Actin-binding" evidence="16">
    <location>
        <begin position="668"/>
        <end position="690"/>
    </location>
</feature>
<evidence type="ECO:0000256" key="3">
    <source>
        <dbReference type="ARBA" id="ARBA00022475"/>
    </source>
</evidence>
<dbReference type="GO" id="GO:0005886">
    <property type="term" value="C:plasma membrane"/>
    <property type="evidence" value="ECO:0007669"/>
    <property type="project" value="UniProtKB-SubCell"/>
</dbReference>
<dbReference type="InterPro" id="IPR001199">
    <property type="entry name" value="Cyt_B5-like_heme/steroid-bd"/>
</dbReference>
<dbReference type="SMART" id="SM00242">
    <property type="entry name" value="MYSc"/>
    <property type="match status" value="1"/>
</dbReference>
<dbReference type="SUPFAM" id="SSF55856">
    <property type="entry name" value="Cytochrome b5-like heme/steroid binding domain"/>
    <property type="match status" value="1"/>
</dbReference>
<dbReference type="PANTHER" id="PTHR22914:SF13">
    <property type="entry name" value="CHITIN SYNTHASE"/>
    <property type="match status" value="1"/>
</dbReference>
<dbReference type="Gene3D" id="1.10.10.820">
    <property type="match status" value="1"/>
</dbReference>
<evidence type="ECO:0000256" key="14">
    <source>
        <dbReference type="ARBA" id="ARBA00023203"/>
    </source>
</evidence>
<feature type="region of interest" description="Disordered" evidence="17">
    <location>
        <begin position="839"/>
        <end position="889"/>
    </location>
</feature>